<keyword evidence="1" id="KW-0472">Membrane</keyword>
<dbReference type="Proteomes" id="UP000030762">
    <property type="component" value="Unassembled WGS sequence"/>
</dbReference>
<sequence length="538" mass="60201">MRGTKIVPGPCRAAVLRSYCSVQYHRGLAAMSLLLSASLVAMPFEAYISETLPWATALPVAHDLSNLTLFNQTALATHQALYSHSTLPDGATYVFDVSRNAHVCRHALSTTSSSLSLPGVLFYGSAMADLLRSFAHDSVSGAWHLRGTCVVVRFITLPLAHQCIWLTRDGSLDSAEYTLTYALTQYPYPALIWFKFWWRAGTTVLLLGLLWRRYFGPLMGLARTLAVYGHHNDLAPVCTWRYELIAGDPTAPLLVDPLVVSAFFVDFTLSPHMVAVAVLRLLQVTDIGALCKAAIYLFRMVWFACFSLVAVNKLLKRYRLEHVFTEVDPMWLGLTVLVVGPLVWVTNVALPSFLDAYRYLLVCWYTNDRVQIEVAVAGTVYILIIATIPLCFGLRPAPCRRRRVQRVRYSSFLYNSTKNRVLFSLVPALRGKDDKDMGGSIYQLFRRCARAKALPVVNTRGTDCYLLCYCNNLLHSKIRLSLIAHLDLQSSDHIVEIVPGASAYCFNYLVVPDHEAAADQKVFRPQLLCSLNASPWCM</sequence>
<gene>
    <name evidence="2" type="ORF">SDRG_03851</name>
</gene>
<evidence type="ECO:0000313" key="2">
    <source>
        <dbReference type="EMBL" id="EQC38893.1"/>
    </source>
</evidence>
<dbReference type="InParanoid" id="T0S1J4"/>
<organism evidence="2 3">
    <name type="scientific">Saprolegnia diclina (strain VS20)</name>
    <dbReference type="NCBI Taxonomy" id="1156394"/>
    <lineage>
        <taxon>Eukaryota</taxon>
        <taxon>Sar</taxon>
        <taxon>Stramenopiles</taxon>
        <taxon>Oomycota</taxon>
        <taxon>Saprolegniomycetes</taxon>
        <taxon>Saprolegniales</taxon>
        <taxon>Saprolegniaceae</taxon>
        <taxon>Saprolegnia</taxon>
    </lineage>
</organism>
<protein>
    <submittedName>
        <fullName evidence="2">Uncharacterized protein</fullName>
    </submittedName>
</protein>
<dbReference type="RefSeq" id="XP_008607717.1">
    <property type="nucleotide sequence ID" value="XM_008609495.1"/>
</dbReference>
<dbReference type="VEuPathDB" id="FungiDB:SDRG_03851"/>
<dbReference type="EMBL" id="JH767140">
    <property type="protein sequence ID" value="EQC38893.1"/>
    <property type="molecule type" value="Genomic_DNA"/>
</dbReference>
<feature type="transmembrane region" description="Helical" evidence="1">
    <location>
        <begin position="293"/>
        <end position="311"/>
    </location>
</feature>
<evidence type="ECO:0000256" key="1">
    <source>
        <dbReference type="SAM" id="Phobius"/>
    </source>
</evidence>
<proteinExistence type="predicted"/>
<feature type="transmembrane region" description="Helical" evidence="1">
    <location>
        <begin position="331"/>
        <end position="354"/>
    </location>
</feature>
<evidence type="ECO:0000313" key="3">
    <source>
        <dbReference type="Proteomes" id="UP000030762"/>
    </source>
</evidence>
<accession>T0S1J4</accession>
<keyword evidence="1" id="KW-0812">Transmembrane</keyword>
<feature type="transmembrane region" description="Helical" evidence="1">
    <location>
        <begin position="374"/>
        <end position="394"/>
    </location>
</feature>
<name>T0S1J4_SAPDV</name>
<dbReference type="OrthoDB" id="10333071at2759"/>
<keyword evidence="3" id="KW-1185">Reference proteome</keyword>
<dbReference type="GeneID" id="19944578"/>
<reference evidence="2 3" key="1">
    <citation type="submission" date="2012-04" db="EMBL/GenBank/DDBJ databases">
        <title>The Genome Sequence of Saprolegnia declina VS20.</title>
        <authorList>
            <consortium name="The Broad Institute Genome Sequencing Platform"/>
            <person name="Russ C."/>
            <person name="Nusbaum C."/>
            <person name="Tyler B."/>
            <person name="van West P."/>
            <person name="Dieguez-Uribeondo J."/>
            <person name="de Bruijn I."/>
            <person name="Tripathy S."/>
            <person name="Jiang R."/>
            <person name="Young S.K."/>
            <person name="Zeng Q."/>
            <person name="Gargeya S."/>
            <person name="Fitzgerald M."/>
            <person name="Haas B."/>
            <person name="Abouelleil A."/>
            <person name="Alvarado L."/>
            <person name="Arachchi H.M."/>
            <person name="Berlin A."/>
            <person name="Chapman S.B."/>
            <person name="Goldberg J."/>
            <person name="Griggs A."/>
            <person name="Gujja S."/>
            <person name="Hansen M."/>
            <person name="Howarth C."/>
            <person name="Imamovic A."/>
            <person name="Larimer J."/>
            <person name="McCowen C."/>
            <person name="Montmayeur A."/>
            <person name="Murphy C."/>
            <person name="Neiman D."/>
            <person name="Pearson M."/>
            <person name="Priest M."/>
            <person name="Roberts A."/>
            <person name="Saif S."/>
            <person name="Shea T."/>
            <person name="Sisk P."/>
            <person name="Sykes S."/>
            <person name="Wortman J."/>
            <person name="Nusbaum C."/>
            <person name="Birren B."/>
        </authorList>
    </citation>
    <scope>NUCLEOTIDE SEQUENCE [LARGE SCALE GENOMIC DNA]</scope>
    <source>
        <strain evidence="2 3">VS20</strain>
    </source>
</reference>
<keyword evidence="1" id="KW-1133">Transmembrane helix</keyword>
<dbReference type="AlphaFoldDB" id="T0S1J4"/>
<dbReference type="OMA" id="RYFGPLM"/>